<evidence type="ECO:0000313" key="3">
    <source>
        <dbReference type="Proteomes" id="UP000324222"/>
    </source>
</evidence>
<feature type="region of interest" description="Disordered" evidence="1">
    <location>
        <begin position="24"/>
        <end position="59"/>
    </location>
</feature>
<keyword evidence="3" id="KW-1185">Reference proteome</keyword>
<accession>A0A5B7IEM5</accession>
<name>A0A5B7IEM5_PORTR</name>
<evidence type="ECO:0000313" key="2">
    <source>
        <dbReference type="EMBL" id="MPC79214.1"/>
    </source>
</evidence>
<dbReference type="AlphaFoldDB" id="A0A5B7IEM5"/>
<protein>
    <submittedName>
        <fullName evidence="2">Uncharacterized protein</fullName>
    </submittedName>
</protein>
<proteinExistence type="predicted"/>
<dbReference type="EMBL" id="VSRR010050539">
    <property type="protein sequence ID" value="MPC79214.1"/>
    <property type="molecule type" value="Genomic_DNA"/>
</dbReference>
<dbReference type="Proteomes" id="UP000324222">
    <property type="component" value="Unassembled WGS sequence"/>
</dbReference>
<comment type="caution">
    <text evidence="2">The sequence shown here is derived from an EMBL/GenBank/DDBJ whole genome shotgun (WGS) entry which is preliminary data.</text>
</comment>
<gene>
    <name evidence="2" type="ORF">E2C01_073730</name>
</gene>
<evidence type="ECO:0000256" key="1">
    <source>
        <dbReference type="SAM" id="MobiDB-lite"/>
    </source>
</evidence>
<organism evidence="2 3">
    <name type="scientific">Portunus trituberculatus</name>
    <name type="common">Swimming crab</name>
    <name type="synonym">Neptunus trituberculatus</name>
    <dbReference type="NCBI Taxonomy" id="210409"/>
    <lineage>
        <taxon>Eukaryota</taxon>
        <taxon>Metazoa</taxon>
        <taxon>Ecdysozoa</taxon>
        <taxon>Arthropoda</taxon>
        <taxon>Crustacea</taxon>
        <taxon>Multicrustacea</taxon>
        <taxon>Malacostraca</taxon>
        <taxon>Eumalacostraca</taxon>
        <taxon>Eucarida</taxon>
        <taxon>Decapoda</taxon>
        <taxon>Pleocyemata</taxon>
        <taxon>Brachyura</taxon>
        <taxon>Eubrachyura</taxon>
        <taxon>Portunoidea</taxon>
        <taxon>Portunidae</taxon>
        <taxon>Portuninae</taxon>
        <taxon>Portunus</taxon>
    </lineage>
</organism>
<reference evidence="2 3" key="1">
    <citation type="submission" date="2019-05" db="EMBL/GenBank/DDBJ databases">
        <title>Another draft genome of Portunus trituberculatus and its Hox gene families provides insights of decapod evolution.</title>
        <authorList>
            <person name="Jeong J.-H."/>
            <person name="Song I."/>
            <person name="Kim S."/>
            <person name="Choi T."/>
            <person name="Kim D."/>
            <person name="Ryu S."/>
            <person name="Kim W."/>
        </authorList>
    </citation>
    <scope>NUCLEOTIDE SEQUENCE [LARGE SCALE GENOMIC DNA]</scope>
    <source>
        <tissue evidence="2">Muscle</tissue>
    </source>
</reference>
<sequence>MIRITLTEELPHLTAHATLSRLHDEYQGEGRYETTPTSVPGEAWKETCNSHGREGRKGD</sequence>